<protein>
    <recommendedName>
        <fullName evidence="3">RHS repeat-associated core domain-containing protein</fullName>
    </recommendedName>
</protein>
<sequence>ASNPIHSFGRYTYANNNPLRYVDPDGRWAEDLVIGIPSLAVGLYSFSNNVLAGSFRDAAVDAAGIAGDLAAIATPGVPGGIAIAATRNASTNVALAISRNKMSHILNSHTVSRVKQQVGRLLEAKGKDAVEKELASKSYFNSSWSEAEIEAAVQKAYAEAVEAGVKSGKFSTTINGEVVTVGMAEGRLGSAWGSNSYGTKGYSSSDFGVK</sequence>
<dbReference type="EMBL" id="SUMF01000003">
    <property type="protein sequence ID" value="TJZ76341.1"/>
    <property type="molecule type" value="Genomic_DNA"/>
</dbReference>
<dbReference type="RefSeq" id="WP_211243385.1">
    <property type="nucleotide sequence ID" value="NZ_SUMF01000003.1"/>
</dbReference>
<feature type="non-terminal residue" evidence="1">
    <location>
        <position position="1"/>
    </location>
</feature>
<evidence type="ECO:0000313" key="1">
    <source>
        <dbReference type="EMBL" id="TJZ76341.1"/>
    </source>
</evidence>
<comment type="caution">
    <text evidence="1">The sequence shown here is derived from an EMBL/GenBank/DDBJ whole genome shotgun (WGS) entry which is preliminary data.</text>
</comment>
<proteinExistence type="predicted"/>
<dbReference type="Proteomes" id="UP000310016">
    <property type="component" value="Unassembled WGS sequence"/>
</dbReference>
<accession>A0A4U0Q5B7</accession>
<organism evidence="1 2">
    <name type="scientific">Chitiniphilus eburneus</name>
    <dbReference type="NCBI Taxonomy" id="2571148"/>
    <lineage>
        <taxon>Bacteria</taxon>
        <taxon>Pseudomonadati</taxon>
        <taxon>Pseudomonadota</taxon>
        <taxon>Betaproteobacteria</taxon>
        <taxon>Neisseriales</taxon>
        <taxon>Chitinibacteraceae</taxon>
        <taxon>Chitiniphilus</taxon>
    </lineage>
</organism>
<keyword evidence="2" id="KW-1185">Reference proteome</keyword>
<gene>
    <name evidence="1" type="ORF">FAZ21_06095</name>
</gene>
<reference evidence="1 2" key="1">
    <citation type="submission" date="2019-04" db="EMBL/GenBank/DDBJ databases">
        <title>Chitiniphilus eburnea sp. nov., a novel chitinolytic bacterium isolated from aquaculture sludge.</title>
        <authorList>
            <person name="Sheng M."/>
        </authorList>
    </citation>
    <scope>NUCLEOTIDE SEQUENCE [LARGE SCALE GENOMIC DNA]</scope>
    <source>
        <strain evidence="1 2">HX-2-15</strain>
    </source>
</reference>
<name>A0A4U0Q5B7_9NEIS</name>
<evidence type="ECO:0000313" key="2">
    <source>
        <dbReference type="Proteomes" id="UP000310016"/>
    </source>
</evidence>
<evidence type="ECO:0008006" key="3">
    <source>
        <dbReference type="Google" id="ProtNLM"/>
    </source>
</evidence>
<dbReference type="AlphaFoldDB" id="A0A4U0Q5B7"/>